<dbReference type="GO" id="GO:0005886">
    <property type="term" value="C:plasma membrane"/>
    <property type="evidence" value="ECO:0007669"/>
    <property type="project" value="UniProtKB-SubCell"/>
</dbReference>
<feature type="transmembrane region" description="Helical" evidence="5">
    <location>
        <begin position="49"/>
        <end position="68"/>
    </location>
</feature>
<keyword evidence="4 5" id="KW-0472">Membrane</keyword>
<comment type="similarity">
    <text evidence="5">Belongs to the YciB family.</text>
</comment>
<name>A0A143WT98_9ENTR</name>
<dbReference type="STRING" id="1778262.MHIR_DE00559"/>
<accession>A0A143WT98</accession>
<dbReference type="RefSeq" id="WP_067566155.1">
    <property type="nucleotide sequence ID" value="NZ_LN999833.1"/>
</dbReference>
<dbReference type="PANTHER" id="PTHR36917:SF1">
    <property type="entry name" value="INNER MEMBRANE-SPANNING PROTEIN YCIB"/>
    <property type="match status" value="1"/>
</dbReference>
<reference evidence="7" key="1">
    <citation type="submission" date="2016-01" db="EMBL/GenBank/DDBJ databases">
        <authorList>
            <person name="Husnik F."/>
        </authorList>
    </citation>
    <scope>NUCLEOTIDE SEQUENCE [LARGE SCALE GENOMIC DNA]</scope>
</reference>
<dbReference type="InterPro" id="IPR006008">
    <property type="entry name" value="YciB"/>
</dbReference>
<dbReference type="KEGG" id="den:MHIR_DE00559"/>
<evidence type="ECO:0000256" key="3">
    <source>
        <dbReference type="ARBA" id="ARBA00022989"/>
    </source>
</evidence>
<evidence type="ECO:0000256" key="1">
    <source>
        <dbReference type="ARBA" id="ARBA00022475"/>
    </source>
</evidence>
<evidence type="ECO:0000313" key="6">
    <source>
        <dbReference type="EMBL" id="CUX96801.1"/>
    </source>
</evidence>
<feature type="transmembrane region" description="Helical" evidence="5">
    <location>
        <begin position="149"/>
        <end position="169"/>
    </location>
</feature>
<dbReference type="Proteomes" id="UP000095322">
    <property type="component" value="Chromosome I"/>
</dbReference>
<keyword evidence="7" id="KW-1185">Reference proteome</keyword>
<dbReference type="PATRIC" id="fig|1778262.3.peg.1023"/>
<evidence type="ECO:0000256" key="2">
    <source>
        <dbReference type="ARBA" id="ARBA00022692"/>
    </source>
</evidence>
<sequence length="179" mass="20747">MKHFLDFLPLAMFFIFYKLYHIYYASGALIVASALVLAYTWLRYRKVKKIDLITFVVVVILNSLTLYYHNVEFLMWKITVIYALFSAVLLVNQFVFGKPLIHHMLPKKAQLPTRVLNNLNIAWSLFFLTCCAANIYVSFWLSQSAWVNFKVFGLTGLTLLATMISGIYIHRYIGGKQAK</sequence>
<feature type="transmembrane region" description="Helical" evidence="5">
    <location>
        <begin position="74"/>
        <end position="95"/>
    </location>
</feature>
<dbReference type="Pfam" id="PF04279">
    <property type="entry name" value="IspA"/>
    <property type="match status" value="1"/>
</dbReference>
<keyword evidence="5" id="KW-0997">Cell inner membrane</keyword>
<dbReference type="HAMAP" id="MF_00189">
    <property type="entry name" value="YciB"/>
    <property type="match status" value="1"/>
</dbReference>
<keyword evidence="2 5" id="KW-0812">Transmembrane</keyword>
<dbReference type="EMBL" id="LN999833">
    <property type="protein sequence ID" value="CUX96801.1"/>
    <property type="molecule type" value="Genomic_DNA"/>
</dbReference>
<feature type="transmembrane region" description="Helical" evidence="5">
    <location>
        <begin position="115"/>
        <end position="137"/>
    </location>
</feature>
<feature type="transmembrane region" description="Helical" evidence="5">
    <location>
        <begin position="20"/>
        <end position="42"/>
    </location>
</feature>
<proteinExistence type="inferred from homology"/>
<comment type="subcellular location">
    <subcellularLocation>
        <location evidence="5">Cell inner membrane</location>
        <topology evidence="5">Multi-pass membrane protein</topology>
    </subcellularLocation>
</comment>
<keyword evidence="3 5" id="KW-1133">Transmembrane helix</keyword>
<evidence type="ECO:0000256" key="5">
    <source>
        <dbReference type="HAMAP-Rule" id="MF_00189"/>
    </source>
</evidence>
<evidence type="ECO:0000256" key="4">
    <source>
        <dbReference type="ARBA" id="ARBA00023136"/>
    </source>
</evidence>
<comment type="function">
    <text evidence="5">Plays a role in cell envelope biogenesis, maintenance of cell envelope integrity and membrane homeostasis.</text>
</comment>
<keyword evidence="1 5" id="KW-1003">Cell membrane</keyword>
<dbReference type="PANTHER" id="PTHR36917">
    <property type="entry name" value="INTRACELLULAR SEPTATION PROTEIN A-RELATED"/>
    <property type="match status" value="1"/>
</dbReference>
<organism evidence="6 7">
    <name type="scientific">Candidatus Doolittlea endobia</name>
    <dbReference type="NCBI Taxonomy" id="1778262"/>
    <lineage>
        <taxon>Bacteria</taxon>
        <taxon>Pseudomonadati</taxon>
        <taxon>Pseudomonadota</taxon>
        <taxon>Gammaproteobacteria</taxon>
        <taxon>Enterobacterales</taxon>
        <taxon>Enterobacteriaceae</taxon>
        <taxon>Candidatus Doolittlea</taxon>
    </lineage>
</organism>
<dbReference type="NCBIfam" id="NF001324">
    <property type="entry name" value="PRK00259.1-2"/>
    <property type="match status" value="1"/>
</dbReference>
<dbReference type="OrthoDB" id="9788219at2"/>
<gene>
    <name evidence="5 6" type="primary">yciB</name>
    <name evidence="6" type="ORF">MHIR_DE00559</name>
</gene>
<dbReference type="NCBIfam" id="TIGR00997">
    <property type="entry name" value="ispZ"/>
    <property type="match status" value="1"/>
</dbReference>
<dbReference type="AlphaFoldDB" id="A0A143WT98"/>
<evidence type="ECO:0000313" key="7">
    <source>
        <dbReference type="Proteomes" id="UP000095322"/>
    </source>
</evidence>
<protein>
    <recommendedName>
        <fullName evidence="5">Inner membrane-spanning protein YciB</fullName>
    </recommendedName>
</protein>